<name>A0A5C6MAV4_9PLAN</name>
<protein>
    <recommendedName>
        <fullName evidence="4">Branched-chain amino acid aminotransferase</fullName>
    </recommendedName>
</protein>
<evidence type="ECO:0000313" key="3">
    <source>
        <dbReference type="Proteomes" id="UP000321083"/>
    </source>
</evidence>
<feature type="transmembrane region" description="Helical" evidence="1">
    <location>
        <begin position="15"/>
        <end position="37"/>
    </location>
</feature>
<dbReference type="Proteomes" id="UP000321083">
    <property type="component" value="Unassembled WGS sequence"/>
</dbReference>
<dbReference type="EMBL" id="SRHE01000111">
    <property type="protein sequence ID" value="TWW10104.1"/>
    <property type="molecule type" value="Genomic_DNA"/>
</dbReference>
<organism evidence="2 3">
    <name type="scientific">Planctomyces bekefii</name>
    <dbReference type="NCBI Taxonomy" id="1653850"/>
    <lineage>
        <taxon>Bacteria</taxon>
        <taxon>Pseudomonadati</taxon>
        <taxon>Planctomycetota</taxon>
        <taxon>Planctomycetia</taxon>
        <taxon>Planctomycetales</taxon>
        <taxon>Planctomycetaceae</taxon>
        <taxon>Planctomyces</taxon>
    </lineage>
</organism>
<reference evidence="2 3" key="1">
    <citation type="submission" date="2019-08" db="EMBL/GenBank/DDBJ databases">
        <title>100 year-old enigma solved: identification of Planctomyces bekefii, the type genus and species of the phylum Planctomycetes.</title>
        <authorList>
            <person name="Svetlana D.N."/>
            <person name="Overmann J."/>
        </authorList>
    </citation>
    <scope>NUCLEOTIDE SEQUENCE [LARGE SCALE GENOMIC DNA]</scope>
    <source>
        <strain evidence="2">Phe10_nw2017</strain>
    </source>
</reference>
<dbReference type="AlphaFoldDB" id="A0A5C6MAV4"/>
<comment type="caution">
    <text evidence="2">The sequence shown here is derived from an EMBL/GenBank/DDBJ whole genome shotgun (WGS) entry which is preliminary data.</text>
</comment>
<evidence type="ECO:0000256" key="1">
    <source>
        <dbReference type="SAM" id="Phobius"/>
    </source>
</evidence>
<keyword evidence="1" id="KW-0812">Transmembrane</keyword>
<evidence type="ECO:0008006" key="4">
    <source>
        <dbReference type="Google" id="ProtNLM"/>
    </source>
</evidence>
<keyword evidence="3" id="KW-1185">Reference proteome</keyword>
<gene>
    <name evidence="2" type="ORF">E3A20_07790</name>
</gene>
<keyword evidence="1" id="KW-1133">Transmembrane helix</keyword>
<accession>A0A5C6MAV4</accession>
<reference evidence="2 3" key="2">
    <citation type="submission" date="2019-08" db="EMBL/GenBank/DDBJ databases">
        <authorList>
            <person name="Henke P."/>
        </authorList>
    </citation>
    <scope>NUCLEOTIDE SEQUENCE [LARGE SCALE GENOMIC DNA]</scope>
    <source>
        <strain evidence="2">Phe10_nw2017</strain>
    </source>
</reference>
<sequence length="110" mass="11641">MKGLVLSFVRGEEGFLLSTEALLIGTITVLGLIVGLAEIRNNVVQELGDFSQAVAQLSQDYAYTSVSDSNVPSGIWTYGSMFSDSTDVQQAQATDANGITVTTQAFVDGE</sequence>
<proteinExistence type="predicted"/>
<evidence type="ECO:0000313" key="2">
    <source>
        <dbReference type="EMBL" id="TWW10104.1"/>
    </source>
</evidence>
<keyword evidence="1" id="KW-0472">Membrane</keyword>